<reference evidence="3 4" key="1">
    <citation type="journal article" date="2017" name="Nat. Ecol. Evol.">
        <title>Scallop genome provides insights into evolution of bilaterian karyotype and development.</title>
        <authorList>
            <person name="Wang S."/>
            <person name="Zhang J."/>
            <person name="Jiao W."/>
            <person name="Li J."/>
            <person name="Xun X."/>
            <person name="Sun Y."/>
            <person name="Guo X."/>
            <person name="Huan P."/>
            <person name="Dong B."/>
            <person name="Zhang L."/>
            <person name="Hu X."/>
            <person name="Sun X."/>
            <person name="Wang J."/>
            <person name="Zhao C."/>
            <person name="Wang Y."/>
            <person name="Wang D."/>
            <person name="Huang X."/>
            <person name="Wang R."/>
            <person name="Lv J."/>
            <person name="Li Y."/>
            <person name="Zhang Z."/>
            <person name="Liu B."/>
            <person name="Lu W."/>
            <person name="Hui Y."/>
            <person name="Liang J."/>
            <person name="Zhou Z."/>
            <person name="Hou R."/>
            <person name="Li X."/>
            <person name="Liu Y."/>
            <person name="Li H."/>
            <person name="Ning X."/>
            <person name="Lin Y."/>
            <person name="Zhao L."/>
            <person name="Xing Q."/>
            <person name="Dou J."/>
            <person name="Li Y."/>
            <person name="Mao J."/>
            <person name="Guo H."/>
            <person name="Dou H."/>
            <person name="Li T."/>
            <person name="Mu C."/>
            <person name="Jiang W."/>
            <person name="Fu Q."/>
            <person name="Fu X."/>
            <person name="Miao Y."/>
            <person name="Liu J."/>
            <person name="Yu Q."/>
            <person name="Li R."/>
            <person name="Liao H."/>
            <person name="Li X."/>
            <person name="Kong Y."/>
            <person name="Jiang Z."/>
            <person name="Chourrout D."/>
            <person name="Li R."/>
            <person name="Bao Z."/>
        </authorList>
    </citation>
    <scope>NUCLEOTIDE SEQUENCE [LARGE SCALE GENOMIC DNA]</scope>
    <source>
        <strain evidence="3 4">PY_sf001</strain>
    </source>
</reference>
<dbReference type="InterPro" id="IPR001315">
    <property type="entry name" value="CARD"/>
</dbReference>
<gene>
    <name evidence="3" type="ORF">KP79_PYT11165</name>
</gene>
<protein>
    <recommendedName>
        <fullName evidence="2">CARD domain-containing protein</fullName>
    </recommendedName>
</protein>
<evidence type="ECO:0000313" key="4">
    <source>
        <dbReference type="Proteomes" id="UP000242188"/>
    </source>
</evidence>
<dbReference type="GO" id="GO:0042981">
    <property type="term" value="P:regulation of apoptotic process"/>
    <property type="evidence" value="ECO:0007669"/>
    <property type="project" value="InterPro"/>
</dbReference>
<dbReference type="Proteomes" id="UP000242188">
    <property type="component" value="Unassembled WGS sequence"/>
</dbReference>
<organism evidence="3 4">
    <name type="scientific">Mizuhopecten yessoensis</name>
    <name type="common">Japanese scallop</name>
    <name type="synonym">Patinopecten yessoensis</name>
    <dbReference type="NCBI Taxonomy" id="6573"/>
    <lineage>
        <taxon>Eukaryota</taxon>
        <taxon>Metazoa</taxon>
        <taxon>Spiralia</taxon>
        <taxon>Lophotrochozoa</taxon>
        <taxon>Mollusca</taxon>
        <taxon>Bivalvia</taxon>
        <taxon>Autobranchia</taxon>
        <taxon>Pteriomorphia</taxon>
        <taxon>Pectinida</taxon>
        <taxon>Pectinoidea</taxon>
        <taxon>Pectinidae</taxon>
        <taxon>Mizuhopecten</taxon>
    </lineage>
</organism>
<feature type="region of interest" description="Disordered" evidence="1">
    <location>
        <begin position="267"/>
        <end position="298"/>
    </location>
</feature>
<keyword evidence="4" id="KW-1185">Reference proteome</keyword>
<dbReference type="SUPFAM" id="SSF47986">
    <property type="entry name" value="DEATH domain"/>
    <property type="match status" value="1"/>
</dbReference>
<evidence type="ECO:0000259" key="2">
    <source>
        <dbReference type="PROSITE" id="PS50209"/>
    </source>
</evidence>
<dbReference type="CDD" id="cd01671">
    <property type="entry name" value="CARD"/>
    <property type="match status" value="1"/>
</dbReference>
<feature type="compositionally biased region" description="Basic and acidic residues" evidence="1">
    <location>
        <begin position="278"/>
        <end position="298"/>
    </location>
</feature>
<dbReference type="EMBL" id="NEDP02000506">
    <property type="protein sequence ID" value="OWF55716.1"/>
    <property type="molecule type" value="Genomic_DNA"/>
</dbReference>
<evidence type="ECO:0000256" key="1">
    <source>
        <dbReference type="SAM" id="MobiDB-lite"/>
    </source>
</evidence>
<comment type="caution">
    <text evidence="3">The sequence shown here is derived from an EMBL/GenBank/DDBJ whole genome shotgun (WGS) entry which is preliminary data.</text>
</comment>
<evidence type="ECO:0000313" key="3">
    <source>
        <dbReference type="EMBL" id="OWF55716.1"/>
    </source>
</evidence>
<feature type="region of interest" description="Disordered" evidence="1">
    <location>
        <begin position="398"/>
        <end position="424"/>
    </location>
</feature>
<feature type="domain" description="CARD" evidence="2">
    <location>
        <begin position="1"/>
        <end position="92"/>
    </location>
</feature>
<feature type="compositionally biased region" description="Polar residues" evidence="1">
    <location>
        <begin position="113"/>
        <end position="143"/>
    </location>
</feature>
<dbReference type="Gene3D" id="1.10.533.10">
    <property type="entry name" value="Death Domain, Fas"/>
    <property type="match status" value="1"/>
</dbReference>
<dbReference type="AlphaFoldDB" id="A0A210R429"/>
<sequence>MNQEEHKKILQNLTYMKGRLVELDPLIDKLIEKDVFKFEHREQIECHPTAHRQFNEFIKILRASPHKDAFACFLDALIADGHQALVQKLQSTVPREIGFAKTPGKVVVPPPRQTTAQPKPTAPHTSSSLLTSRHEPSTSNTPVEHSRYEFAERVSTVPSKDSDYSETGGLKAMLEQFQQKQNIILDKRAREMKKEQQDFILKNEVIMGTYQNQLQQIQKFFGRWENEKQELMKTNRKTSEKLQDQMDAFDVLKNQYEELKRQYDNLKDQYSQLSSRRAKNEDRGVEERGGDLKRSNEDLRNRCSKLSEENYSLQQALESVQMGLKEEKEAYQTLEDQNTEMKSEEERLKNMLREKDRECKRLKDKVEKQQVQIRGLLQKQKEVEYFGPQVMVGEDMYGSGNNKDYGEVKEVNAYGSKKKTHRKK</sequence>
<name>A0A210R429_MIZYE</name>
<dbReference type="InterPro" id="IPR011029">
    <property type="entry name" value="DEATH-like_dom_sf"/>
</dbReference>
<feature type="region of interest" description="Disordered" evidence="1">
    <location>
        <begin position="102"/>
        <end position="147"/>
    </location>
</feature>
<dbReference type="Pfam" id="PF00619">
    <property type="entry name" value="CARD"/>
    <property type="match status" value="1"/>
</dbReference>
<proteinExistence type="predicted"/>
<dbReference type="PROSITE" id="PS50209">
    <property type="entry name" value="CARD"/>
    <property type="match status" value="1"/>
</dbReference>
<accession>A0A210R429</accession>